<evidence type="ECO:0000256" key="5">
    <source>
        <dbReference type="ARBA" id="ARBA00020367"/>
    </source>
</evidence>
<comment type="subcellular location">
    <subcellularLocation>
        <location evidence="1 15">Cytoplasm</location>
    </subcellularLocation>
</comment>
<dbReference type="GO" id="GO:0004637">
    <property type="term" value="F:phosphoribosylamine-glycine ligase activity"/>
    <property type="evidence" value="ECO:0007669"/>
    <property type="project" value="TreeGrafter"/>
</dbReference>
<keyword evidence="6 15" id="KW-0963">Cytoplasm</keyword>
<dbReference type="UniPathway" id="UPA00074">
    <property type="reaction ID" value="UER00129"/>
</dbReference>
<evidence type="ECO:0000256" key="7">
    <source>
        <dbReference type="ARBA" id="ARBA00022598"/>
    </source>
</evidence>
<name>J5KKS4_9GAMM</name>
<evidence type="ECO:0000256" key="14">
    <source>
        <dbReference type="ARBA" id="ARBA00049057"/>
    </source>
</evidence>
<evidence type="ECO:0000256" key="4">
    <source>
        <dbReference type="ARBA" id="ARBA00013047"/>
    </source>
</evidence>
<organism evidence="18 19">
    <name type="scientific">SAR86 cluster bacterium SAR86B</name>
    <dbReference type="NCBI Taxonomy" id="1123867"/>
    <lineage>
        <taxon>Bacteria</taxon>
        <taxon>Pseudomonadati</taxon>
        <taxon>Pseudomonadota</taxon>
        <taxon>Gammaproteobacteria</taxon>
        <taxon>SAR86 cluster</taxon>
    </lineage>
</organism>
<dbReference type="FunFam" id="3.30.1330.10:FF:000001">
    <property type="entry name" value="Phosphoribosylformylglycinamidine cyclo-ligase"/>
    <property type="match status" value="1"/>
</dbReference>
<feature type="domain" description="PurM-like C-terminal" evidence="17">
    <location>
        <begin position="178"/>
        <end position="335"/>
    </location>
</feature>
<dbReference type="CDD" id="cd02196">
    <property type="entry name" value="PurM"/>
    <property type="match status" value="1"/>
</dbReference>
<dbReference type="InterPro" id="IPR036676">
    <property type="entry name" value="PurM-like_C_sf"/>
</dbReference>
<dbReference type="EC" id="6.3.3.1" evidence="4 15"/>
<evidence type="ECO:0000313" key="19">
    <source>
        <dbReference type="Proteomes" id="UP000010116"/>
    </source>
</evidence>
<evidence type="ECO:0000259" key="16">
    <source>
        <dbReference type="Pfam" id="PF00586"/>
    </source>
</evidence>
<evidence type="ECO:0000256" key="10">
    <source>
        <dbReference type="ARBA" id="ARBA00022840"/>
    </source>
</evidence>
<dbReference type="InterPro" id="IPR004733">
    <property type="entry name" value="PurM_cligase"/>
</dbReference>
<evidence type="ECO:0000256" key="8">
    <source>
        <dbReference type="ARBA" id="ARBA00022741"/>
    </source>
</evidence>
<keyword evidence="7 15" id="KW-0436">Ligase</keyword>
<dbReference type="Gene3D" id="3.30.1330.10">
    <property type="entry name" value="PurM-like, N-terminal domain"/>
    <property type="match status" value="1"/>
</dbReference>
<dbReference type="InterPro" id="IPR016188">
    <property type="entry name" value="PurM-like_N"/>
</dbReference>
<dbReference type="PANTHER" id="PTHR10520">
    <property type="entry name" value="TRIFUNCTIONAL PURINE BIOSYNTHETIC PROTEIN ADENOSINE-3-RELATED"/>
    <property type="match status" value="1"/>
</dbReference>
<dbReference type="GO" id="GO:0046084">
    <property type="term" value="P:adenine biosynthetic process"/>
    <property type="evidence" value="ECO:0007669"/>
    <property type="project" value="TreeGrafter"/>
</dbReference>
<dbReference type="HAMAP" id="MF_00741">
    <property type="entry name" value="AIRS"/>
    <property type="match status" value="1"/>
</dbReference>
<dbReference type="Proteomes" id="UP000010116">
    <property type="component" value="Unassembled WGS sequence"/>
</dbReference>
<evidence type="ECO:0000256" key="13">
    <source>
        <dbReference type="ARBA" id="ARBA00033093"/>
    </source>
</evidence>
<dbReference type="HOGENOM" id="CLU_047116_0_0_6"/>
<dbReference type="Gene3D" id="3.90.650.10">
    <property type="entry name" value="PurM-like C-terminal domain"/>
    <property type="match status" value="1"/>
</dbReference>
<evidence type="ECO:0000256" key="2">
    <source>
        <dbReference type="ARBA" id="ARBA00004686"/>
    </source>
</evidence>
<evidence type="ECO:0000259" key="17">
    <source>
        <dbReference type="Pfam" id="PF02769"/>
    </source>
</evidence>
<dbReference type="Pfam" id="PF00586">
    <property type="entry name" value="AIRS"/>
    <property type="match status" value="1"/>
</dbReference>
<dbReference type="GO" id="GO:0004641">
    <property type="term" value="F:phosphoribosylformylglycinamidine cyclo-ligase activity"/>
    <property type="evidence" value="ECO:0007669"/>
    <property type="project" value="UniProtKB-UniRule"/>
</dbReference>
<dbReference type="Pfam" id="PF02769">
    <property type="entry name" value="AIRS_C"/>
    <property type="match status" value="1"/>
</dbReference>
<evidence type="ECO:0000256" key="11">
    <source>
        <dbReference type="ARBA" id="ARBA00031908"/>
    </source>
</evidence>
<protein>
    <recommendedName>
        <fullName evidence="5 15">Phosphoribosylformylglycinamidine cyclo-ligase</fullName>
        <ecNumber evidence="4 15">6.3.3.1</ecNumber>
    </recommendedName>
    <alternativeName>
        <fullName evidence="12 15">AIR synthase</fullName>
    </alternativeName>
    <alternativeName>
        <fullName evidence="13 15">AIRS</fullName>
    </alternativeName>
    <alternativeName>
        <fullName evidence="11 15">Phosphoribosyl-aminoimidazole synthetase</fullName>
    </alternativeName>
</protein>
<dbReference type="PANTHER" id="PTHR10520:SF12">
    <property type="entry name" value="TRIFUNCTIONAL PURINE BIOSYNTHETIC PROTEIN ADENOSINE-3"/>
    <property type="match status" value="1"/>
</dbReference>
<comment type="catalytic activity">
    <reaction evidence="14 15">
        <text>2-formamido-N(1)-(5-O-phospho-beta-D-ribosyl)acetamidine + ATP = 5-amino-1-(5-phospho-beta-D-ribosyl)imidazole + ADP + phosphate + H(+)</text>
        <dbReference type="Rhea" id="RHEA:23032"/>
        <dbReference type="ChEBI" id="CHEBI:15378"/>
        <dbReference type="ChEBI" id="CHEBI:30616"/>
        <dbReference type="ChEBI" id="CHEBI:43474"/>
        <dbReference type="ChEBI" id="CHEBI:137981"/>
        <dbReference type="ChEBI" id="CHEBI:147287"/>
        <dbReference type="ChEBI" id="CHEBI:456216"/>
        <dbReference type="EC" id="6.3.3.1"/>
    </reaction>
</comment>
<evidence type="ECO:0000256" key="15">
    <source>
        <dbReference type="HAMAP-Rule" id="MF_00741"/>
    </source>
</evidence>
<sequence length="343" mass="37041">MTKENIHSDPYKLAGVDIDAGNDLIHKIKADVQSTANSSVLGGIGGFAGMYKLPTGLKNPILVACTDGVGTKVSLAQEYNKLDNIGQDLVAMCVNDLITCGASPMFFLDYFASSKLNINDTAVVIKSIASACKASDCALLGGETAEMPDHYIGNNFDLAGFSVGCVEESKVINGSSIEDGDVIIGVESSGPHSNGYSLIRKILNESNLTDIKKSELAEDLLAPTTLYTSLTKKILDDFNIKGMAHITGGGITENIPRIVPDVLQVEIYKDEWDLPKIFNWIKDAGNINMTDMYKIFNCGIGYVFIVSKDESDQLRHAISNEGFNSYLIGGISKKTNKEDLIYI</sequence>
<keyword evidence="10 15" id="KW-0067">ATP-binding</keyword>
<evidence type="ECO:0000256" key="1">
    <source>
        <dbReference type="ARBA" id="ARBA00004496"/>
    </source>
</evidence>
<reference evidence="18 19" key="1">
    <citation type="journal article" date="2012" name="ISME J.">
        <title>Genomic insights to SAR86, an abundant and uncultivated marine bacterial lineage.</title>
        <authorList>
            <person name="Dupont C.L."/>
            <person name="Rusch D.B."/>
            <person name="Yooseph S."/>
            <person name="Lombardo M.J."/>
            <person name="Richter R.A."/>
            <person name="Valas R."/>
            <person name="Novotny M."/>
            <person name="Yee-Greenbaum J."/>
            <person name="Selengut J.D."/>
            <person name="Haft D.H."/>
            <person name="Halpern A.L."/>
            <person name="Lasken R.S."/>
            <person name="Nealson K."/>
            <person name="Friedman R."/>
            <person name="Venter J.C."/>
        </authorList>
    </citation>
    <scope>NUCLEOTIDE SEQUENCE [LARGE SCALE GENOMIC DNA]</scope>
</reference>
<feature type="domain" description="PurM-like N-terminal" evidence="16">
    <location>
        <begin position="62"/>
        <end position="166"/>
    </location>
</feature>
<dbReference type="InterPro" id="IPR010918">
    <property type="entry name" value="PurM-like_C_dom"/>
</dbReference>
<dbReference type="EMBL" id="JH611185">
    <property type="protein sequence ID" value="EJP73006.1"/>
    <property type="molecule type" value="Genomic_DNA"/>
</dbReference>
<evidence type="ECO:0000256" key="9">
    <source>
        <dbReference type="ARBA" id="ARBA00022755"/>
    </source>
</evidence>
<gene>
    <name evidence="15 18" type="primary">purM</name>
    <name evidence="18" type="ORF">NT02SARS_0913</name>
</gene>
<comment type="similarity">
    <text evidence="3 15">Belongs to the AIR synthase family.</text>
</comment>
<keyword evidence="9 15" id="KW-0658">Purine biosynthesis</keyword>
<dbReference type="SUPFAM" id="SSF55326">
    <property type="entry name" value="PurM N-terminal domain-like"/>
    <property type="match status" value="1"/>
</dbReference>
<dbReference type="InterPro" id="IPR036921">
    <property type="entry name" value="PurM-like_N_sf"/>
</dbReference>
<dbReference type="SUPFAM" id="SSF56042">
    <property type="entry name" value="PurM C-terminal domain-like"/>
    <property type="match status" value="1"/>
</dbReference>
<evidence type="ECO:0000313" key="18">
    <source>
        <dbReference type="EMBL" id="EJP73006.1"/>
    </source>
</evidence>
<dbReference type="AlphaFoldDB" id="J5KKS4"/>
<dbReference type="NCBIfam" id="TIGR00878">
    <property type="entry name" value="purM"/>
    <property type="match status" value="1"/>
</dbReference>
<dbReference type="GO" id="GO:0005829">
    <property type="term" value="C:cytosol"/>
    <property type="evidence" value="ECO:0007669"/>
    <property type="project" value="TreeGrafter"/>
</dbReference>
<evidence type="ECO:0000256" key="12">
    <source>
        <dbReference type="ARBA" id="ARBA00032931"/>
    </source>
</evidence>
<accession>J5KKS4</accession>
<comment type="pathway">
    <text evidence="2 15">Purine metabolism; IMP biosynthesis via de novo pathway; 5-amino-1-(5-phospho-D-ribosyl)imidazole from N(2)-formyl-N(1)-(5-phospho-D-ribosyl)glycinamide: step 2/2.</text>
</comment>
<evidence type="ECO:0000256" key="3">
    <source>
        <dbReference type="ARBA" id="ARBA00010280"/>
    </source>
</evidence>
<evidence type="ECO:0000256" key="6">
    <source>
        <dbReference type="ARBA" id="ARBA00022490"/>
    </source>
</evidence>
<keyword evidence="8 15" id="KW-0547">Nucleotide-binding</keyword>
<proteinExistence type="inferred from homology"/>
<dbReference type="GO" id="GO:0006189">
    <property type="term" value="P:'de novo' IMP biosynthetic process"/>
    <property type="evidence" value="ECO:0007669"/>
    <property type="project" value="UniProtKB-UniRule"/>
</dbReference>
<dbReference type="GO" id="GO:0005524">
    <property type="term" value="F:ATP binding"/>
    <property type="evidence" value="ECO:0007669"/>
    <property type="project" value="UniProtKB-KW"/>
</dbReference>
<dbReference type="FunFam" id="3.90.650.10:FF:000011">
    <property type="entry name" value="Phosphoribosylformylglycinamidine cyclo-ligase"/>
    <property type="match status" value="1"/>
</dbReference>